<keyword evidence="4" id="KW-0645">Protease</keyword>
<dbReference type="GeneTree" id="ENSGT00940000156647"/>
<dbReference type="InterPro" id="IPR036383">
    <property type="entry name" value="TSP1_rpt_sf"/>
</dbReference>
<evidence type="ECO:0008006" key="23">
    <source>
        <dbReference type="Google" id="ProtNLM"/>
    </source>
</evidence>
<dbReference type="GO" id="GO:0030198">
    <property type="term" value="P:extracellular matrix organization"/>
    <property type="evidence" value="ECO:0007669"/>
    <property type="project" value="InterPro"/>
</dbReference>
<evidence type="ECO:0000256" key="17">
    <source>
        <dbReference type="SAM" id="MobiDB-lite"/>
    </source>
</evidence>
<feature type="disulfide bond" evidence="15">
    <location>
        <begin position="599"/>
        <end position="637"/>
    </location>
</feature>
<reference evidence="21 22" key="1">
    <citation type="journal article" date="2021" name="G3 (Bethesda)">
        <title>Improved contiguity of the threespine stickleback genome using long-read sequencing.</title>
        <authorList>
            <person name="Nath S."/>
            <person name="Shaw D.E."/>
            <person name="White M.A."/>
        </authorList>
    </citation>
    <scope>NUCLEOTIDE SEQUENCE [LARGE SCALE GENOMIC DNA]</scope>
    <source>
        <strain evidence="21 22">Lake Benthic</strain>
    </source>
</reference>
<dbReference type="CDD" id="cd04273">
    <property type="entry name" value="ZnMc_ADAMTS_like"/>
    <property type="match status" value="1"/>
</dbReference>
<dbReference type="Gene3D" id="2.60.120.830">
    <property type="match status" value="1"/>
</dbReference>
<keyword evidence="22" id="KW-1185">Reference proteome</keyword>
<dbReference type="Gene3D" id="3.40.1620.60">
    <property type="match status" value="1"/>
</dbReference>
<comment type="caution">
    <text evidence="16">Lacks conserved residue(s) required for the propagation of feature annotation.</text>
</comment>
<feature type="binding site" evidence="14">
    <location>
        <position position="332"/>
    </location>
    <ligand>
        <name>Ca(2+)</name>
        <dbReference type="ChEBI" id="CHEBI:29108"/>
        <label>1</label>
    </ligand>
</feature>
<feature type="binding site" evidence="14 16">
    <location>
        <position position="379"/>
    </location>
    <ligand>
        <name>Zn(2+)</name>
        <dbReference type="ChEBI" id="CHEBI:29105"/>
        <note>catalytic</note>
    </ligand>
</feature>
<evidence type="ECO:0000256" key="5">
    <source>
        <dbReference type="ARBA" id="ARBA00022723"/>
    </source>
</evidence>
<dbReference type="SUPFAM" id="SSF55486">
    <property type="entry name" value="Metalloproteases ('zincins'), catalytic domain"/>
    <property type="match status" value="1"/>
</dbReference>
<protein>
    <recommendedName>
        <fullName evidence="23">ADAM metallopeptidase with thrombospondin type 1 motif, 2</fullName>
    </recommendedName>
</protein>
<feature type="disulfide bond" evidence="15">
    <location>
        <begin position="396"/>
        <end position="422"/>
    </location>
</feature>
<feature type="binding site" evidence="14">
    <location>
        <position position="439"/>
    </location>
    <ligand>
        <name>Ca(2+)</name>
        <dbReference type="ChEBI" id="CHEBI:29108"/>
        <label>1</label>
    </ligand>
</feature>
<feature type="active site" evidence="13 16">
    <location>
        <position position="380"/>
    </location>
</feature>
<evidence type="ECO:0000313" key="21">
    <source>
        <dbReference type="Ensembl" id="ENSGACP00000058918.1"/>
    </source>
</evidence>
<dbReference type="PROSITE" id="PS50215">
    <property type="entry name" value="ADAM_MEPRO"/>
    <property type="match status" value="1"/>
</dbReference>
<feature type="disulfide bond" evidence="15">
    <location>
        <begin position="534"/>
        <end position="567"/>
    </location>
</feature>
<keyword evidence="2" id="KW-0964">Secreted</keyword>
<evidence type="ECO:0000256" key="4">
    <source>
        <dbReference type="ARBA" id="ARBA00022670"/>
    </source>
</evidence>
<dbReference type="Pfam" id="PF19030">
    <property type="entry name" value="TSP1_ADAMTS"/>
    <property type="match status" value="3"/>
</dbReference>
<organism evidence="21 22">
    <name type="scientific">Gasterosteus aculeatus aculeatus</name>
    <name type="common">three-spined stickleback</name>
    <dbReference type="NCBI Taxonomy" id="481459"/>
    <lineage>
        <taxon>Eukaryota</taxon>
        <taxon>Metazoa</taxon>
        <taxon>Chordata</taxon>
        <taxon>Craniata</taxon>
        <taxon>Vertebrata</taxon>
        <taxon>Euteleostomi</taxon>
        <taxon>Actinopterygii</taxon>
        <taxon>Neopterygii</taxon>
        <taxon>Teleostei</taxon>
        <taxon>Neoteleostei</taxon>
        <taxon>Acanthomorphata</taxon>
        <taxon>Eupercaria</taxon>
        <taxon>Perciformes</taxon>
        <taxon>Cottioidei</taxon>
        <taxon>Gasterosteales</taxon>
        <taxon>Gasterosteidae</taxon>
        <taxon>Gasterosteus</taxon>
    </lineage>
</organism>
<feature type="domain" description="PLAC" evidence="20">
    <location>
        <begin position="1073"/>
        <end position="1111"/>
    </location>
</feature>
<keyword evidence="14" id="KW-0106">Calcium</keyword>
<evidence type="ECO:0000256" key="10">
    <source>
        <dbReference type="ARBA" id="ARBA00023049"/>
    </source>
</evidence>
<keyword evidence="8" id="KW-0378">Hydrolase</keyword>
<feature type="binding site" evidence="14">
    <location>
        <position position="436"/>
    </location>
    <ligand>
        <name>Ca(2+)</name>
        <dbReference type="ChEBI" id="CHEBI:29108"/>
        <label>1</label>
    </ligand>
</feature>
<comment type="cofactor">
    <cofactor evidence="14">
        <name>Zn(2+)</name>
        <dbReference type="ChEBI" id="CHEBI:29105"/>
    </cofactor>
    <text evidence="14">Binds 1 zinc ion per subunit.</text>
</comment>
<feature type="binding site" evidence="14">
    <location>
        <position position="241"/>
    </location>
    <ligand>
        <name>Ca(2+)</name>
        <dbReference type="ChEBI" id="CHEBI:29108"/>
        <label>2</label>
    </ligand>
</feature>
<sequence length="1408" mass="157523">MDHFRYGLLMIVFMIPIHCLHISDDTDFLHQMLSEFDVVRPIRTNSEGRFLPATVSGLHLPRRKRHYASPRPPRLEGTELFYNVTVFGQELHLRLRPNGRLVAPTAIMEWWEESGHKTSQPIRDTDCLYTGEVSNMEDASIAISNCDGLAGVIRTSQEEFFIEPLNPWRTRGKEEEEKGDRPHIVYRSSAVIKNQSAINQTAHDFVRGPLLGSLDWNQTMKSPGSARRKRYIEEAELFNIEVLLAVDYSVLLFHGRDHIQKYLLTLMNILNEIYQDHSLGANINVVLVRIIMLSPSKSQELISVGNPQKSLENVCGWSYLQHREQNDAEQHDHTIYLTRQEFGPSGMQGYAPVEGMCQLHRSCVLVFEDGFSSAFVAAHETGHVLGMQHDGEANDCADDVPMGSIMSPRVQATFQRYHWSRCSWRELHQHLQTYDCLRDDPFNHDWPAQPPLPGFQYSMDQQCRFDFGPGYSLCTVCLPVYLSMGLSAFYFSSVLSLWLCLAFLGKDLYCLCLSLVIEPVCRSFCPKYATHDPCKQLLCSEYNNPFHCKTKKGPPLDGTKCGPGKHCFKGFCLKLTPDMLRQDGGWGAWSPFGVCSRTCGGGVRFRARRCDSPAPANGGRTCFGNSYEFQMCSQGECPPLTDFREDQCKLWNPFLEHEGRKHHWLPYQHPDPDERCILHCQSKETAAVVSINRMVHDGTPCSYGDAHSVCVRGECEHVGCDGQIASDKQEDRCGVCGGDNSSCKIIKGNFTRSTKKQGYLKILEIPKGARHLLIQEFKGTPHILALTNQETGELFLNSEDKVPASRVVIQRGVFWEYKNTEEQESVQTTGPLTYDVLLLVRSHGDSKLTVSYKYIIQDGLRSLLESNLLQDDGVFYEWALKKWSHCSKPCGGGKQYTRFGCRRKADGKMVQRTFCSKTGKPRAISRSCSTDTCNSPRWLTGEWQDCSATCGQTGWQRRWVSCQQTSSRGQHSVPSKLCGEERPEGKQTCNRFPCPASWRAGPWTPCSVSCGNGTQERQVACLSPDGSARNCSDFPPIKTRNCHPPPCSGDQKNAIIQWLSRSNPDFSASKIFSSQRCRGDRSVFCRMEVLSRYCSITGYRQMCCKSCSEGNLNNPIDSSNSTKHGKSGNWGNSGNYSTSSDLFPQRTTSSAWSSSTEAMTSPMTSSPTPSWSDNAYITSEVISRPTPSLPGTPPLTSGSGADFVYVEYNDYNEYYEDPSIPSDTTTSTTACTTSSTPTTTTTRKPRRNAPPHLFKRTTPTMPPATAFVVIAGSQSATAPPPTTPSTDPNDVFTVTLGGRSLRTGAKPLQTSSSFFPLSKRENSVDVVPYRIVGLDHDTTGEINSDVNSDATDVINGDVTGEKQSYFVPRMPPIRERTQNKRIQQLLNEKRRKDVAKRAGGTRGGQTRL</sequence>
<evidence type="ECO:0000256" key="1">
    <source>
        <dbReference type="ARBA" id="ARBA00004498"/>
    </source>
</evidence>
<evidence type="ECO:0000256" key="8">
    <source>
        <dbReference type="ARBA" id="ARBA00022801"/>
    </source>
</evidence>
<feature type="signal peptide" evidence="18">
    <location>
        <begin position="1"/>
        <end position="19"/>
    </location>
</feature>
<dbReference type="Pfam" id="PF01421">
    <property type="entry name" value="Reprolysin"/>
    <property type="match status" value="1"/>
</dbReference>
<feature type="binding site" evidence="14 16">
    <location>
        <position position="383"/>
    </location>
    <ligand>
        <name>Zn(2+)</name>
        <dbReference type="ChEBI" id="CHEBI:29105"/>
        <note>catalytic</note>
    </ligand>
</feature>
<evidence type="ECO:0000256" key="7">
    <source>
        <dbReference type="ARBA" id="ARBA00022737"/>
    </source>
</evidence>
<dbReference type="PROSITE" id="PS50900">
    <property type="entry name" value="PLAC"/>
    <property type="match status" value="1"/>
</dbReference>
<dbReference type="Pfam" id="PF01562">
    <property type="entry name" value="Pep_M12B_propep"/>
    <property type="match status" value="1"/>
</dbReference>
<feature type="disulfide bond" evidence="15">
    <location>
        <begin position="561"/>
        <end position="572"/>
    </location>
</feature>
<keyword evidence="3" id="KW-0272">Extracellular matrix</keyword>
<dbReference type="Ensembl" id="ENSGACT00000045145.1">
    <property type="protein sequence ID" value="ENSGACP00000058918.1"/>
    <property type="gene ID" value="ENSGACG00000020910.2"/>
</dbReference>
<dbReference type="Gene3D" id="2.20.100.10">
    <property type="entry name" value="Thrombospondin type-1 (TSP1) repeat"/>
    <property type="match status" value="4"/>
</dbReference>
<keyword evidence="7" id="KW-0677">Repeat</keyword>
<name>A0AAQ4R7T1_GASAC</name>
<evidence type="ECO:0000313" key="22">
    <source>
        <dbReference type="Proteomes" id="UP000007635"/>
    </source>
</evidence>
<proteinExistence type="predicted"/>
<dbReference type="SMART" id="SM00209">
    <property type="entry name" value="TSP1"/>
    <property type="match status" value="4"/>
</dbReference>
<dbReference type="InterPro" id="IPR002870">
    <property type="entry name" value="Peptidase_M12B_N"/>
</dbReference>
<dbReference type="Pfam" id="PF05986">
    <property type="entry name" value="ADAMTS_spacer1"/>
    <property type="match status" value="1"/>
</dbReference>
<evidence type="ECO:0000256" key="3">
    <source>
        <dbReference type="ARBA" id="ARBA00022530"/>
    </source>
</evidence>
<feature type="region of interest" description="Disordered" evidence="17">
    <location>
        <begin position="1388"/>
        <end position="1408"/>
    </location>
</feature>
<reference evidence="21" key="2">
    <citation type="submission" date="2025-08" db="UniProtKB">
        <authorList>
            <consortium name="Ensembl"/>
        </authorList>
    </citation>
    <scope>IDENTIFICATION</scope>
</reference>
<feature type="disulfide bond" evidence="15">
    <location>
        <begin position="595"/>
        <end position="632"/>
    </location>
</feature>
<dbReference type="Proteomes" id="UP000007635">
    <property type="component" value="Chromosome VII"/>
</dbReference>
<feature type="binding site" evidence="14 16">
    <location>
        <position position="389"/>
    </location>
    <ligand>
        <name>Zn(2+)</name>
        <dbReference type="ChEBI" id="CHEBI:29105"/>
        <note>catalytic</note>
    </ligand>
</feature>
<dbReference type="Pfam" id="PF17771">
    <property type="entry name" value="ADAMTS_CR_2"/>
    <property type="match status" value="1"/>
</dbReference>
<dbReference type="FunFam" id="2.20.100.10:FF:000006">
    <property type="entry name" value="A disintegrin and metalloproteinase with thrombospondin motifs 1"/>
    <property type="match status" value="1"/>
</dbReference>
<feature type="domain" description="Peptidase M12B" evidence="19">
    <location>
        <begin position="238"/>
        <end position="441"/>
    </location>
</feature>
<evidence type="ECO:0000256" key="6">
    <source>
        <dbReference type="ARBA" id="ARBA00022729"/>
    </source>
</evidence>
<evidence type="ECO:0000256" key="12">
    <source>
        <dbReference type="ARBA" id="ARBA00023180"/>
    </source>
</evidence>
<dbReference type="GO" id="GO:0031012">
    <property type="term" value="C:extracellular matrix"/>
    <property type="evidence" value="ECO:0007669"/>
    <property type="project" value="TreeGrafter"/>
</dbReference>
<dbReference type="InterPro" id="IPR000884">
    <property type="entry name" value="TSP1_rpt"/>
</dbReference>
<reference evidence="21" key="3">
    <citation type="submission" date="2025-09" db="UniProtKB">
        <authorList>
            <consortium name="Ensembl"/>
        </authorList>
    </citation>
    <scope>IDENTIFICATION</scope>
</reference>
<feature type="disulfide bond" evidence="15">
    <location>
        <begin position="357"/>
        <end position="436"/>
    </location>
</feature>
<dbReference type="InterPro" id="IPR050439">
    <property type="entry name" value="ADAMTS_ADAMTS-like"/>
</dbReference>
<dbReference type="PANTHER" id="PTHR13723">
    <property type="entry name" value="ADAMTS A DISINTEGRIN AND METALLOPROTEASE WITH THROMBOSPONDIN MOTIFS PROTEASE"/>
    <property type="match status" value="1"/>
</dbReference>
<dbReference type="PANTHER" id="PTHR13723:SF141">
    <property type="entry name" value="A DISINTEGRIN AND METALLOPROTEINASE WITH THROMBOSPONDIN MOTIFS 2"/>
    <property type="match status" value="1"/>
</dbReference>
<evidence type="ECO:0000256" key="2">
    <source>
        <dbReference type="ARBA" id="ARBA00022525"/>
    </source>
</evidence>
<feature type="binding site" evidence="14">
    <location>
        <position position="439"/>
    </location>
    <ligand>
        <name>Ca(2+)</name>
        <dbReference type="ChEBI" id="CHEBI:29108"/>
        <label>2</label>
    </ligand>
</feature>
<keyword evidence="11 15" id="KW-1015">Disulfide bond</keyword>
<dbReference type="PROSITE" id="PS50092">
    <property type="entry name" value="TSP1"/>
    <property type="match status" value="4"/>
</dbReference>
<keyword evidence="12" id="KW-0325">Glycoprotein</keyword>
<dbReference type="SUPFAM" id="SSF82895">
    <property type="entry name" value="TSP-1 type 1 repeat"/>
    <property type="match status" value="4"/>
</dbReference>
<keyword evidence="10" id="KW-0482">Metalloprotease</keyword>
<evidence type="ECO:0000259" key="19">
    <source>
        <dbReference type="PROSITE" id="PS50215"/>
    </source>
</evidence>
<dbReference type="Pfam" id="PF00090">
    <property type="entry name" value="TSP_1"/>
    <property type="match status" value="1"/>
</dbReference>
<dbReference type="InterPro" id="IPR013273">
    <property type="entry name" value="ADAMTS/ADAMTS-like"/>
</dbReference>
<dbReference type="InterPro" id="IPR010294">
    <property type="entry name" value="ADAMTS_spacer1"/>
</dbReference>
<feature type="binding site" evidence="14">
    <location>
        <position position="241"/>
    </location>
    <ligand>
        <name>Ca(2+)</name>
        <dbReference type="ChEBI" id="CHEBI:29108"/>
        <label>1</label>
    </ligand>
</feature>
<dbReference type="InterPro" id="IPR041645">
    <property type="entry name" value="ADAMTS_CR_2"/>
</dbReference>
<dbReference type="Gene3D" id="3.40.390.10">
    <property type="entry name" value="Collagenase (Catalytic Domain)"/>
    <property type="match status" value="1"/>
</dbReference>
<dbReference type="InterPro" id="IPR024079">
    <property type="entry name" value="MetalloPept_cat_dom_sf"/>
</dbReference>
<dbReference type="FunFam" id="2.60.120.830:FF:000001">
    <property type="entry name" value="A disintegrin and metalloproteinase with thrombospondin motifs 1"/>
    <property type="match status" value="1"/>
</dbReference>
<dbReference type="GO" id="GO:0004222">
    <property type="term" value="F:metalloendopeptidase activity"/>
    <property type="evidence" value="ECO:0007669"/>
    <property type="project" value="InterPro"/>
</dbReference>
<feature type="region of interest" description="Disordered" evidence="17">
    <location>
        <begin position="1218"/>
        <end position="1260"/>
    </location>
</feature>
<evidence type="ECO:0000259" key="20">
    <source>
        <dbReference type="PROSITE" id="PS50900"/>
    </source>
</evidence>
<keyword evidence="6 18" id="KW-0732">Signal</keyword>
<evidence type="ECO:0000256" key="14">
    <source>
        <dbReference type="PIRSR" id="PIRSR613273-2"/>
    </source>
</evidence>
<feature type="disulfide bond" evidence="15">
    <location>
        <begin position="463"/>
        <end position="539"/>
    </location>
</feature>
<evidence type="ECO:0000256" key="18">
    <source>
        <dbReference type="SAM" id="SignalP"/>
    </source>
</evidence>
<keyword evidence="9 14" id="KW-0862">Zinc</keyword>
<evidence type="ECO:0000256" key="15">
    <source>
        <dbReference type="PIRSR" id="PIRSR613273-3"/>
    </source>
</evidence>
<comment type="subcellular location">
    <subcellularLocation>
        <location evidence="1">Secreted</location>
        <location evidence="1">Extracellular space</location>
        <location evidence="1">Extracellular matrix</location>
    </subcellularLocation>
</comment>
<feature type="region of interest" description="Disordered" evidence="17">
    <location>
        <begin position="1147"/>
        <end position="1172"/>
    </location>
</feature>
<accession>A0AAQ4R7T1</accession>
<evidence type="ECO:0000256" key="9">
    <source>
        <dbReference type="ARBA" id="ARBA00022833"/>
    </source>
</evidence>
<feature type="disulfide bond" evidence="15">
    <location>
        <begin position="610"/>
        <end position="622"/>
    </location>
</feature>
<dbReference type="InterPro" id="IPR001590">
    <property type="entry name" value="Peptidase_M12B"/>
</dbReference>
<dbReference type="InterPro" id="IPR045371">
    <property type="entry name" value="ADAMTS_CR_3"/>
</dbReference>
<feature type="compositionally biased region" description="Low complexity" evidence="17">
    <location>
        <begin position="1218"/>
        <end position="1242"/>
    </location>
</feature>
<feature type="disulfide bond" evidence="15">
    <location>
        <begin position="315"/>
        <end position="363"/>
    </location>
</feature>
<dbReference type="InterPro" id="IPR010909">
    <property type="entry name" value="PLAC"/>
</dbReference>
<dbReference type="Pfam" id="PF19236">
    <property type="entry name" value="ADAMTS_CR_3"/>
    <property type="match status" value="1"/>
</dbReference>
<feature type="compositionally biased region" description="Basic residues" evidence="17">
    <location>
        <begin position="1243"/>
        <end position="1255"/>
    </location>
</feature>
<feature type="chain" id="PRO_5042835215" description="ADAM metallopeptidase with thrombospondin type 1 motif, 2" evidence="18">
    <location>
        <begin position="20"/>
        <end position="1408"/>
    </location>
</feature>
<dbReference type="PRINTS" id="PR01857">
    <property type="entry name" value="ADAMTSFAMILY"/>
</dbReference>
<keyword evidence="5 14" id="KW-0479">Metal-binding</keyword>
<dbReference type="GO" id="GO:0006508">
    <property type="term" value="P:proteolysis"/>
    <property type="evidence" value="ECO:0007669"/>
    <property type="project" value="UniProtKB-KW"/>
</dbReference>
<evidence type="ECO:0000256" key="16">
    <source>
        <dbReference type="PROSITE-ProRule" id="PRU00276"/>
    </source>
</evidence>
<evidence type="ECO:0000256" key="13">
    <source>
        <dbReference type="PIRSR" id="PIRSR613273-1"/>
    </source>
</evidence>
<dbReference type="GO" id="GO:0046872">
    <property type="term" value="F:metal ion binding"/>
    <property type="evidence" value="ECO:0007669"/>
    <property type="project" value="UniProtKB-KW"/>
</dbReference>
<feature type="disulfide bond" evidence="15">
    <location>
        <begin position="474"/>
        <end position="548"/>
    </location>
</feature>
<evidence type="ECO:0000256" key="11">
    <source>
        <dbReference type="ARBA" id="ARBA00023157"/>
    </source>
</evidence>